<feature type="transmembrane region" description="Helical" evidence="1">
    <location>
        <begin position="21"/>
        <end position="38"/>
    </location>
</feature>
<feature type="transmembrane region" description="Helical" evidence="1">
    <location>
        <begin position="121"/>
        <end position="138"/>
    </location>
</feature>
<evidence type="ECO:0000313" key="2">
    <source>
        <dbReference type="EMBL" id="WNH10263.1"/>
    </source>
</evidence>
<keyword evidence="1" id="KW-1133">Transmembrane helix</keyword>
<evidence type="ECO:0000256" key="1">
    <source>
        <dbReference type="SAM" id="Phobius"/>
    </source>
</evidence>
<dbReference type="RefSeq" id="WP_415866572.1">
    <property type="nucleotide sequence ID" value="NZ_CP134537.1"/>
</dbReference>
<dbReference type="EMBL" id="CP134537">
    <property type="protein sequence ID" value="WNH10263.1"/>
    <property type="molecule type" value="Genomic_DNA"/>
</dbReference>
<gene>
    <name evidence="2" type="ORF">RHP51_06175</name>
</gene>
<evidence type="ECO:0000313" key="3">
    <source>
        <dbReference type="Proteomes" id="UP001302806"/>
    </source>
</evidence>
<keyword evidence="1" id="KW-0472">Membrane</keyword>
<name>A0ABY9XWN4_9FLAO</name>
<protein>
    <submittedName>
        <fullName evidence="2">Uncharacterized protein</fullName>
    </submittedName>
</protein>
<proteinExistence type="predicted"/>
<feature type="transmembrane region" description="Helical" evidence="1">
    <location>
        <begin position="89"/>
        <end position="106"/>
    </location>
</feature>
<dbReference type="Proteomes" id="UP001302806">
    <property type="component" value="Chromosome"/>
</dbReference>
<accession>A0ABY9XWN4</accession>
<sequence length="175" mass="20733">MEQQPRKFLKGTLENKKIVTGSIIATLIAITPYLFYLHESVPDTQTWDTFLFTYNANYYFDANTAMWVLTGKLIPLYLLFLWFFTCRHWWYHTLIVPIAMFTYQVFDVLNKDAESVDSNQLIYLIPIMAIIIPSIYLIRARIFNTVNEANKSMQELEDELKLTPKSFWGKIKDYF</sequence>
<reference evidence="2 3" key="1">
    <citation type="submission" date="2023-09" db="EMBL/GenBank/DDBJ databases">
        <title>Thalassobella suaedae gen. nov., sp. nov., a marine bacterium of the family Flavobacteriaceae isolated from a halophyte Suaeda japonica.</title>
        <authorList>
            <person name="Lee S.Y."/>
            <person name="Hwang C.Y."/>
        </authorList>
    </citation>
    <scope>NUCLEOTIDE SEQUENCE [LARGE SCALE GENOMIC DNA]</scope>
    <source>
        <strain evidence="2 3">HL-DH14</strain>
    </source>
</reference>
<keyword evidence="1" id="KW-0812">Transmembrane</keyword>
<organism evidence="2 3">
    <name type="scientific">Thalassobellus suaedae</name>
    <dbReference type="NCBI Taxonomy" id="3074124"/>
    <lineage>
        <taxon>Bacteria</taxon>
        <taxon>Pseudomonadati</taxon>
        <taxon>Bacteroidota</taxon>
        <taxon>Flavobacteriia</taxon>
        <taxon>Flavobacteriales</taxon>
        <taxon>Flavobacteriaceae</taxon>
        <taxon>Thalassobellus</taxon>
    </lineage>
</organism>
<feature type="transmembrane region" description="Helical" evidence="1">
    <location>
        <begin position="58"/>
        <end position="82"/>
    </location>
</feature>